<feature type="compositionally biased region" description="Polar residues" evidence="3">
    <location>
        <begin position="149"/>
        <end position="161"/>
    </location>
</feature>
<dbReference type="PROSITE" id="PS01122">
    <property type="entry name" value="CASPASE_CYS"/>
    <property type="match status" value="1"/>
</dbReference>
<dbReference type="InterPro" id="IPR015917">
    <property type="entry name" value="Pept_C14A"/>
</dbReference>
<dbReference type="PROSITE" id="PS51257">
    <property type="entry name" value="PROKAR_LIPOPROTEIN"/>
    <property type="match status" value="1"/>
</dbReference>
<reference evidence="4" key="2">
    <citation type="submission" date="2025-08" db="UniProtKB">
        <authorList>
            <consortium name="Ensembl"/>
        </authorList>
    </citation>
    <scope>IDENTIFICATION</scope>
</reference>
<dbReference type="GO" id="GO:0004197">
    <property type="term" value="F:cysteine-type endopeptidase activity"/>
    <property type="evidence" value="ECO:0007669"/>
    <property type="project" value="InterPro"/>
</dbReference>
<dbReference type="InterPro" id="IPR011600">
    <property type="entry name" value="Pept_C14_caspase"/>
</dbReference>
<dbReference type="SMART" id="SM00115">
    <property type="entry name" value="CASc"/>
    <property type="match status" value="1"/>
</dbReference>
<comment type="similarity">
    <text evidence="1 2">Belongs to the peptidase C14A family.</text>
</comment>
<proteinExistence type="inferred from homology"/>
<dbReference type="InterPro" id="IPR002398">
    <property type="entry name" value="Pept_C14"/>
</dbReference>
<organism evidence="4 5">
    <name type="scientific">Chrysemys picta bellii</name>
    <name type="common">Western painted turtle</name>
    <name type="synonym">Emys bellii</name>
    <dbReference type="NCBI Taxonomy" id="8478"/>
    <lineage>
        <taxon>Eukaryota</taxon>
        <taxon>Metazoa</taxon>
        <taxon>Chordata</taxon>
        <taxon>Craniata</taxon>
        <taxon>Vertebrata</taxon>
        <taxon>Euteleostomi</taxon>
        <taxon>Archelosauria</taxon>
        <taxon>Testudinata</taxon>
        <taxon>Testudines</taxon>
        <taxon>Cryptodira</taxon>
        <taxon>Durocryptodira</taxon>
        <taxon>Testudinoidea</taxon>
        <taxon>Emydidae</taxon>
        <taxon>Chrysemys</taxon>
    </lineage>
</organism>
<sequence>MACLEKAGQGFAGVGGWVGCGWGAALAGFPVPTNTCFDTPAFQAPPCGRCLPERAGGSRTEPGMERLVHAALARLSQEELARCALYLRSSEPARDARAELQGADGSLAQRYAGRAAEVLREALRDTSEALARQETAGAAAAPAAVPRTGEQQTGNQTSDTSFKGRRTEQSDYDELDTYDMSKTRVAFMMCVTTGRHGAEKDIEVMNKWFDKYQFKTPSGQCIDPNGQEILPALEEFRDQINQSEDEISCCLITLMSHGRSHGLIQGKDGDTVDLDDIFALFNNIQCPKLQEKPKIFIIQACRGGKEDHGVEEHESKEANCTYNLIAIRRLPTASDYYVVYSTQKGYVSLRNTEKGSRMIEAMDEVFSEQGMKWHIGDLFTKINNNLVQETFSIHGCPVKETIVVESTLTKAVYLAP</sequence>
<reference evidence="4" key="1">
    <citation type="journal article" date="2015" name="Genome Biol. Evol.">
        <title>Physical Mapping and Refinement of the Painted Turtle Genome (Chrysemys picta) Inform Amniote Genome Evolution and Challenge Turtle-Bird Chromosomal Conservation.</title>
        <authorList>
            <person name="Badenhorst D."/>
            <person name="Hillier L.W."/>
            <person name="Literman R."/>
            <person name="Montiel E.E."/>
            <person name="Radhakrishnan S."/>
            <person name="Shen Y."/>
            <person name="Minx P."/>
            <person name="Janes D.E."/>
            <person name="Warren W.C."/>
            <person name="Edwards S.V."/>
            <person name="Valenzuela N."/>
        </authorList>
    </citation>
    <scope>NUCLEOTIDE SEQUENCE [LARGE SCALE GENOMIC DNA]</scope>
</reference>
<evidence type="ECO:0000313" key="5">
    <source>
        <dbReference type="Proteomes" id="UP000694380"/>
    </source>
</evidence>
<evidence type="ECO:0000256" key="3">
    <source>
        <dbReference type="SAM" id="MobiDB-lite"/>
    </source>
</evidence>
<dbReference type="GO" id="GO:0005829">
    <property type="term" value="C:cytosol"/>
    <property type="evidence" value="ECO:0007669"/>
    <property type="project" value="TreeGrafter"/>
</dbReference>
<dbReference type="AlphaFoldDB" id="A0A8C3EZ39"/>
<dbReference type="OMA" id="HESKEAN"/>
<dbReference type="Pfam" id="PF00656">
    <property type="entry name" value="Peptidase_C14"/>
    <property type="match status" value="1"/>
</dbReference>
<dbReference type="SUPFAM" id="SSF52129">
    <property type="entry name" value="Caspase-like"/>
    <property type="match status" value="1"/>
</dbReference>
<dbReference type="GeneTree" id="ENSGT00940000164532"/>
<dbReference type="PROSITE" id="PS50208">
    <property type="entry name" value="CASPASE_P20"/>
    <property type="match status" value="1"/>
</dbReference>
<evidence type="ECO:0000256" key="2">
    <source>
        <dbReference type="RuleBase" id="RU003971"/>
    </source>
</evidence>
<feature type="region of interest" description="Disordered" evidence="3">
    <location>
        <begin position="130"/>
        <end position="168"/>
    </location>
</feature>
<dbReference type="OrthoDB" id="6097640at2759"/>
<keyword evidence="5" id="KW-1185">Reference proteome</keyword>
<dbReference type="PROSITE" id="PS50207">
    <property type="entry name" value="CASPASE_P10"/>
    <property type="match status" value="1"/>
</dbReference>
<protein>
    <submittedName>
        <fullName evidence="4">Uncharacterized protein</fullName>
    </submittedName>
</protein>
<feature type="compositionally biased region" description="Low complexity" evidence="3">
    <location>
        <begin position="130"/>
        <end position="144"/>
    </location>
</feature>
<accession>A0A8C3EZ39</accession>
<dbReference type="InterPro" id="IPR029030">
    <property type="entry name" value="Caspase-like_dom_sf"/>
</dbReference>
<dbReference type="PANTHER" id="PTHR10454:SF155">
    <property type="entry name" value="CASPASE-14-LIKE"/>
    <property type="match status" value="1"/>
</dbReference>
<dbReference type="InterPro" id="IPR002138">
    <property type="entry name" value="Pept_C14_p10"/>
</dbReference>
<evidence type="ECO:0000313" key="4">
    <source>
        <dbReference type="Ensembl" id="ENSCPBP00000000216.1"/>
    </source>
</evidence>
<dbReference type="Proteomes" id="UP000694380">
    <property type="component" value="Chromosome 2"/>
</dbReference>
<dbReference type="PRINTS" id="PR00376">
    <property type="entry name" value="IL1BCENZYME"/>
</dbReference>
<dbReference type="GO" id="GO:0043525">
    <property type="term" value="P:positive regulation of neuron apoptotic process"/>
    <property type="evidence" value="ECO:0007669"/>
    <property type="project" value="TreeGrafter"/>
</dbReference>
<evidence type="ECO:0000256" key="1">
    <source>
        <dbReference type="ARBA" id="ARBA00010134"/>
    </source>
</evidence>
<dbReference type="PANTHER" id="PTHR10454">
    <property type="entry name" value="CASPASE"/>
    <property type="match status" value="1"/>
</dbReference>
<dbReference type="InterPro" id="IPR001309">
    <property type="entry name" value="Pept_C14_p20"/>
</dbReference>
<dbReference type="Gene3D" id="3.40.50.1460">
    <property type="match status" value="1"/>
</dbReference>
<dbReference type="GO" id="GO:0006508">
    <property type="term" value="P:proteolysis"/>
    <property type="evidence" value="ECO:0007669"/>
    <property type="project" value="InterPro"/>
</dbReference>
<dbReference type="InterPro" id="IPR033139">
    <property type="entry name" value="Caspase_cys_AS"/>
</dbReference>
<name>A0A8C3EZ39_CHRPI</name>
<dbReference type="Ensembl" id="ENSCPBT00000000286.1">
    <property type="protein sequence ID" value="ENSCPBP00000000216.1"/>
    <property type="gene ID" value="ENSCPBG00000000212.1"/>
</dbReference>
<reference evidence="4" key="3">
    <citation type="submission" date="2025-09" db="UniProtKB">
        <authorList>
            <consortium name="Ensembl"/>
        </authorList>
    </citation>
    <scope>IDENTIFICATION</scope>
</reference>
<gene>
    <name evidence="4" type="primary">LOC101949152</name>
</gene>